<proteinExistence type="predicted"/>
<feature type="signal peptide" evidence="1">
    <location>
        <begin position="1"/>
        <end position="20"/>
    </location>
</feature>
<organism evidence="2 3">
    <name type="scientific">Flavihumibacter fluminis</name>
    <dbReference type="NCBI Taxonomy" id="2909236"/>
    <lineage>
        <taxon>Bacteria</taxon>
        <taxon>Pseudomonadati</taxon>
        <taxon>Bacteroidota</taxon>
        <taxon>Chitinophagia</taxon>
        <taxon>Chitinophagales</taxon>
        <taxon>Chitinophagaceae</taxon>
        <taxon>Flavihumibacter</taxon>
    </lineage>
</organism>
<evidence type="ECO:0000313" key="3">
    <source>
        <dbReference type="Proteomes" id="UP001200145"/>
    </source>
</evidence>
<accession>A0ABS9BMW0</accession>
<feature type="chain" id="PRO_5045483430" description="TonB-like protein" evidence="1">
    <location>
        <begin position="21"/>
        <end position="166"/>
    </location>
</feature>
<dbReference type="Gene3D" id="3.30.1150.10">
    <property type="match status" value="1"/>
</dbReference>
<dbReference type="Proteomes" id="UP001200145">
    <property type="component" value="Unassembled WGS sequence"/>
</dbReference>
<keyword evidence="3" id="KW-1185">Reference proteome</keyword>
<evidence type="ECO:0000313" key="2">
    <source>
        <dbReference type="EMBL" id="MCF1717031.1"/>
    </source>
</evidence>
<protein>
    <recommendedName>
        <fullName evidence="4">TonB-like protein</fullName>
    </recommendedName>
</protein>
<keyword evidence="1" id="KW-0732">Signal</keyword>
<dbReference type="EMBL" id="JAKEVY010000009">
    <property type="protein sequence ID" value="MCF1717031.1"/>
    <property type="molecule type" value="Genomic_DNA"/>
</dbReference>
<evidence type="ECO:0000256" key="1">
    <source>
        <dbReference type="SAM" id="SignalP"/>
    </source>
</evidence>
<evidence type="ECO:0008006" key="4">
    <source>
        <dbReference type="Google" id="ProtNLM"/>
    </source>
</evidence>
<comment type="caution">
    <text evidence="2">The sequence shown here is derived from an EMBL/GenBank/DDBJ whole genome shotgun (WGS) entry which is preliminary data.</text>
</comment>
<reference evidence="2 3" key="1">
    <citation type="submission" date="2022-01" db="EMBL/GenBank/DDBJ databases">
        <title>Flavihumibacter sp. nov., isolated from sediment of a river.</title>
        <authorList>
            <person name="Liu H."/>
        </authorList>
    </citation>
    <scope>NUCLEOTIDE SEQUENCE [LARGE SCALE GENOMIC DNA]</scope>
    <source>
        <strain evidence="2 3">RY-1</strain>
    </source>
</reference>
<name>A0ABS9BMW0_9BACT</name>
<sequence>MKKFLISIVGLLLITSTSFAQTQLADTTTQVKSCAEPVNYSVEDMVLKAQVGQSLTKPEANPTFKGGLDELKKYFASHSLTDTRAKDIVFKVHIGFIINCNGQAGNFQIVSKGKGDLQELAQQVLTVVKDMPQNWQPASFDNKSVDCYQILSFTIVGGALDKVSYR</sequence>
<dbReference type="RefSeq" id="WP_234868700.1">
    <property type="nucleotide sequence ID" value="NZ_JAKEVY010000009.1"/>
</dbReference>
<gene>
    <name evidence="2" type="ORF">L0U88_20480</name>
</gene>